<dbReference type="Proteomes" id="UP000276133">
    <property type="component" value="Unassembled WGS sequence"/>
</dbReference>
<reference evidence="1 2" key="1">
    <citation type="journal article" date="2018" name="Sci. Rep.">
        <title>Genomic signatures of local adaptation to the degree of environmental predictability in rotifers.</title>
        <authorList>
            <person name="Franch-Gras L."/>
            <person name="Hahn C."/>
            <person name="Garcia-Roger E.M."/>
            <person name="Carmona M.J."/>
            <person name="Serra M."/>
            <person name="Gomez A."/>
        </authorList>
    </citation>
    <scope>NUCLEOTIDE SEQUENCE [LARGE SCALE GENOMIC DNA]</scope>
    <source>
        <strain evidence="1">HYR1</strain>
    </source>
</reference>
<comment type="caution">
    <text evidence="1">The sequence shown here is derived from an EMBL/GenBank/DDBJ whole genome shotgun (WGS) entry which is preliminary data.</text>
</comment>
<protein>
    <submittedName>
        <fullName evidence="1">Uncharacterized protein</fullName>
    </submittedName>
</protein>
<name>A0A3M7STY2_BRAPC</name>
<accession>A0A3M7STY2</accession>
<dbReference type="AlphaFoldDB" id="A0A3M7STY2"/>
<keyword evidence="2" id="KW-1185">Reference proteome</keyword>
<evidence type="ECO:0000313" key="2">
    <source>
        <dbReference type="Proteomes" id="UP000276133"/>
    </source>
</evidence>
<dbReference type="EMBL" id="REGN01000774">
    <property type="protein sequence ID" value="RNA39196.1"/>
    <property type="molecule type" value="Genomic_DNA"/>
</dbReference>
<sequence>MYTTIKIYVQSKPIIVTFKKIRLTILNNLYKLKNYKNPNKCFKQFARIRLFRDEINRSNSIFNLFISFARCCPSGSNSIAKYLTAAGTAKVQVSGAL</sequence>
<evidence type="ECO:0000313" key="1">
    <source>
        <dbReference type="EMBL" id="RNA39196.1"/>
    </source>
</evidence>
<gene>
    <name evidence="1" type="ORF">BpHYR1_009514</name>
</gene>
<proteinExistence type="predicted"/>
<organism evidence="1 2">
    <name type="scientific">Brachionus plicatilis</name>
    <name type="common">Marine rotifer</name>
    <name type="synonym">Brachionus muelleri</name>
    <dbReference type="NCBI Taxonomy" id="10195"/>
    <lineage>
        <taxon>Eukaryota</taxon>
        <taxon>Metazoa</taxon>
        <taxon>Spiralia</taxon>
        <taxon>Gnathifera</taxon>
        <taxon>Rotifera</taxon>
        <taxon>Eurotatoria</taxon>
        <taxon>Monogononta</taxon>
        <taxon>Pseudotrocha</taxon>
        <taxon>Ploima</taxon>
        <taxon>Brachionidae</taxon>
        <taxon>Brachionus</taxon>
    </lineage>
</organism>